<evidence type="ECO:0000313" key="1">
    <source>
        <dbReference type="EMBL" id="KAI5654390.1"/>
    </source>
</evidence>
<accession>A0ACC0A1I5</accession>
<protein>
    <submittedName>
        <fullName evidence="1">Uncharacterized protein</fullName>
    </submittedName>
</protein>
<sequence>MGSNPSNGARVASRSHSPNSDTIHTSVSILSLLDNSKIVAKGQLREDWCEVEVFVALHHEGRLIHPFDYIQTIGDFVGVPIAY</sequence>
<dbReference type="EMBL" id="CM044707">
    <property type="protein sequence ID" value="KAI5654390.1"/>
    <property type="molecule type" value="Genomic_DNA"/>
</dbReference>
<name>A0ACC0A1I5_CATRO</name>
<dbReference type="Proteomes" id="UP001060085">
    <property type="component" value="Linkage Group LG07"/>
</dbReference>
<organism evidence="1 2">
    <name type="scientific">Catharanthus roseus</name>
    <name type="common">Madagascar periwinkle</name>
    <name type="synonym">Vinca rosea</name>
    <dbReference type="NCBI Taxonomy" id="4058"/>
    <lineage>
        <taxon>Eukaryota</taxon>
        <taxon>Viridiplantae</taxon>
        <taxon>Streptophyta</taxon>
        <taxon>Embryophyta</taxon>
        <taxon>Tracheophyta</taxon>
        <taxon>Spermatophyta</taxon>
        <taxon>Magnoliopsida</taxon>
        <taxon>eudicotyledons</taxon>
        <taxon>Gunneridae</taxon>
        <taxon>Pentapetalae</taxon>
        <taxon>asterids</taxon>
        <taxon>lamiids</taxon>
        <taxon>Gentianales</taxon>
        <taxon>Apocynaceae</taxon>
        <taxon>Rauvolfioideae</taxon>
        <taxon>Vinceae</taxon>
        <taxon>Catharanthinae</taxon>
        <taxon>Catharanthus</taxon>
    </lineage>
</organism>
<reference evidence="2" key="1">
    <citation type="journal article" date="2023" name="Nat. Plants">
        <title>Single-cell RNA sequencing provides a high-resolution roadmap for understanding the multicellular compartmentation of specialized metabolism.</title>
        <authorList>
            <person name="Sun S."/>
            <person name="Shen X."/>
            <person name="Li Y."/>
            <person name="Li Y."/>
            <person name="Wang S."/>
            <person name="Li R."/>
            <person name="Zhang H."/>
            <person name="Shen G."/>
            <person name="Guo B."/>
            <person name="Wei J."/>
            <person name="Xu J."/>
            <person name="St-Pierre B."/>
            <person name="Chen S."/>
            <person name="Sun C."/>
        </authorList>
    </citation>
    <scope>NUCLEOTIDE SEQUENCE [LARGE SCALE GENOMIC DNA]</scope>
</reference>
<evidence type="ECO:0000313" key="2">
    <source>
        <dbReference type="Proteomes" id="UP001060085"/>
    </source>
</evidence>
<keyword evidence="2" id="KW-1185">Reference proteome</keyword>
<gene>
    <name evidence="1" type="ORF">M9H77_31577</name>
</gene>
<comment type="caution">
    <text evidence="1">The sequence shown here is derived from an EMBL/GenBank/DDBJ whole genome shotgun (WGS) entry which is preliminary data.</text>
</comment>
<proteinExistence type="predicted"/>